<organism evidence="4 5">
    <name type="scientific">Diploscapter pachys</name>
    <dbReference type="NCBI Taxonomy" id="2018661"/>
    <lineage>
        <taxon>Eukaryota</taxon>
        <taxon>Metazoa</taxon>
        <taxon>Ecdysozoa</taxon>
        <taxon>Nematoda</taxon>
        <taxon>Chromadorea</taxon>
        <taxon>Rhabditida</taxon>
        <taxon>Rhabditina</taxon>
        <taxon>Rhabditomorpha</taxon>
        <taxon>Rhabditoidea</taxon>
        <taxon>Rhabditidae</taxon>
        <taxon>Diploscapter</taxon>
    </lineage>
</organism>
<dbReference type="PANTHER" id="PTHR21538">
    <property type="entry name" value="ANILLIN/RHOTEKIN RTKN"/>
    <property type="match status" value="1"/>
</dbReference>
<feature type="domain" description="PH" evidence="3">
    <location>
        <begin position="517"/>
        <end position="634"/>
    </location>
</feature>
<dbReference type="GO" id="GO:0031106">
    <property type="term" value="P:septin ring organization"/>
    <property type="evidence" value="ECO:0007669"/>
    <property type="project" value="TreeGrafter"/>
</dbReference>
<dbReference type="PROSITE" id="PS50003">
    <property type="entry name" value="PH_DOMAIN"/>
    <property type="match status" value="1"/>
</dbReference>
<dbReference type="InterPro" id="IPR011993">
    <property type="entry name" value="PH-like_dom_sf"/>
</dbReference>
<dbReference type="GO" id="GO:0005826">
    <property type="term" value="C:actomyosin contractile ring"/>
    <property type="evidence" value="ECO:0007669"/>
    <property type="project" value="TreeGrafter"/>
</dbReference>
<keyword evidence="1" id="KW-0175">Coiled coil</keyword>
<dbReference type="Pfam" id="PF08174">
    <property type="entry name" value="Anillin"/>
    <property type="match status" value="1"/>
</dbReference>
<dbReference type="Pfam" id="PF00169">
    <property type="entry name" value="PH"/>
    <property type="match status" value="1"/>
</dbReference>
<dbReference type="AlphaFoldDB" id="A0A2A2L748"/>
<feature type="coiled-coil region" evidence="1">
    <location>
        <begin position="262"/>
        <end position="289"/>
    </location>
</feature>
<dbReference type="SUPFAM" id="SSF50729">
    <property type="entry name" value="PH domain-like"/>
    <property type="match status" value="1"/>
</dbReference>
<dbReference type="PANTHER" id="PTHR21538:SF11">
    <property type="entry name" value="ANILLIN-LIKE PROTEIN 1"/>
    <property type="match status" value="1"/>
</dbReference>
<dbReference type="InterPro" id="IPR001849">
    <property type="entry name" value="PH_domain"/>
</dbReference>
<gene>
    <name evidence="4" type="ORF">WR25_00636</name>
</gene>
<evidence type="ECO:0000256" key="2">
    <source>
        <dbReference type="SAM" id="MobiDB-lite"/>
    </source>
</evidence>
<evidence type="ECO:0000313" key="5">
    <source>
        <dbReference type="Proteomes" id="UP000218231"/>
    </source>
</evidence>
<protein>
    <recommendedName>
        <fullName evidence="3">PH domain-containing protein</fullName>
    </recommendedName>
</protein>
<dbReference type="GO" id="GO:0000281">
    <property type="term" value="P:mitotic cytokinesis"/>
    <property type="evidence" value="ECO:0007669"/>
    <property type="project" value="TreeGrafter"/>
</dbReference>
<dbReference type="EMBL" id="LIAE01007095">
    <property type="protein sequence ID" value="PAV81999.1"/>
    <property type="molecule type" value="Genomic_DNA"/>
</dbReference>
<evidence type="ECO:0000256" key="1">
    <source>
        <dbReference type="SAM" id="Coils"/>
    </source>
</evidence>
<evidence type="ECO:0000259" key="3">
    <source>
        <dbReference type="PROSITE" id="PS50003"/>
    </source>
</evidence>
<dbReference type="InterPro" id="IPR051364">
    <property type="entry name" value="Cytokinesis/Rho-signaling"/>
</dbReference>
<accession>A0A2A2L748</accession>
<feature type="compositionally biased region" description="Basic and acidic residues" evidence="2">
    <location>
        <begin position="101"/>
        <end position="125"/>
    </location>
</feature>
<dbReference type="STRING" id="2018661.A0A2A2L748"/>
<dbReference type="InterPro" id="IPR012966">
    <property type="entry name" value="AHD"/>
</dbReference>
<feature type="compositionally biased region" description="Low complexity" evidence="2">
    <location>
        <begin position="58"/>
        <end position="71"/>
    </location>
</feature>
<name>A0A2A2L748_9BILA</name>
<sequence>MSDSEVKTSSDTPVFRKVRSLKERWEVSSSAGVPLHPDESNDALQDAARKQQLRASHPLPSVPSSPRSPLSATSPFNFDLPLLANQTTDSKKSVNAEGEEDRSYRKENGARETAHQKEVEEESPRTDPSIEADSVQISSCTDIPQLSSPEVQTSDVLEHILDRISSLSLNSPREELLRKFDEAPAEETSIAKKSSRLPYSVSFHRKTMRERNKDYLERERESELTLTPTHSLSSLSISTTNSSFLCGQIESNVSRLDAAEYRKQLKEKLKTQEERLAQASKALRYCQEKPEFAGSREEVDAKRACLIASEIYNVLKGEIDALELGKTKIISDPLGKITFHHIIVKLAPGFLSHSDPDEIFYFILLIKCGDIVESSRVITSDEAIRNELAMDFALSNRLHLTNLSADFVCSLDIFVLRAQREKLTHEEKYNLPAGSSKKGSGNVLGMVFGEKTRSLSRSMGKKLLEQREINGEFRLAGRMLIDIRTRPVDKHHVVDAAFPLADLAVVKFKKEPLTHSSITHRGFLSIYQRTATGNPSWMRYWAALTSSELKFWNAPEDEHCKKDAVVVIDLCTVARDGTAQEVTDAGCYPHSFTLEMLIPTDHKSKGMDRFKVQLAADTRTDLSVWMEIINQVAYENSLWRTNQINSSSRLT</sequence>
<proteinExistence type="predicted"/>
<dbReference type="GO" id="GO:0000915">
    <property type="term" value="P:actomyosin contractile ring assembly"/>
    <property type="evidence" value="ECO:0007669"/>
    <property type="project" value="TreeGrafter"/>
</dbReference>
<dbReference type="Proteomes" id="UP000218231">
    <property type="component" value="Unassembled WGS sequence"/>
</dbReference>
<dbReference type="OrthoDB" id="5915976at2759"/>
<comment type="caution">
    <text evidence="4">The sequence shown here is derived from an EMBL/GenBank/DDBJ whole genome shotgun (WGS) entry which is preliminary data.</text>
</comment>
<reference evidence="4 5" key="1">
    <citation type="journal article" date="2017" name="Curr. Biol.">
        <title>Genome architecture and evolution of a unichromosomal asexual nematode.</title>
        <authorList>
            <person name="Fradin H."/>
            <person name="Zegar C."/>
            <person name="Gutwein M."/>
            <person name="Lucas J."/>
            <person name="Kovtun M."/>
            <person name="Corcoran D."/>
            <person name="Baugh L.R."/>
            <person name="Kiontke K."/>
            <person name="Gunsalus K."/>
            <person name="Fitch D.H."/>
            <person name="Piano F."/>
        </authorList>
    </citation>
    <scope>NUCLEOTIDE SEQUENCE [LARGE SCALE GENOMIC DNA]</scope>
    <source>
        <strain evidence="4">PF1309</strain>
    </source>
</reference>
<evidence type="ECO:0000313" key="4">
    <source>
        <dbReference type="EMBL" id="PAV81999.1"/>
    </source>
</evidence>
<dbReference type="Gene3D" id="2.30.29.30">
    <property type="entry name" value="Pleckstrin-homology domain (PH domain)/Phosphotyrosine-binding domain (PTB)"/>
    <property type="match status" value="1"/>
</dbReference>
<keyword evidence="5" id="KW-1185">Reference proteome</keyword>
<dbReference type="SMART" id="SM00233">
    <property type="entry name" value="PH"/>
    <property type="match status" value="1"/>
</dbReference>
<feature type="region of interest" description="Disordered" evidence="2">
    <location>
        <begin position="1"/>
        <end position="135"/>
    </location>
</feature>